<comment type="subcellular location">
    <subcellularLocation>
        <location evidence="1">Mitochondrion</location>
    </subcellularLocation>
</comment>
<keyword evidence="8" id="KW-0560">Oxidoreductase</keyword>
<dbReference type="CDD" id="cd00503">
    <property type="entry name" value="Frataxin"/>
    <property type="match status" value="1"/>
</dbReference>
<dbReference type="InterPro" id="IPR002908">
    <property type="entry name" value="Frataxin/CyaY"/>
</dbReference>
<dbReference type="InterPro" id="IPR020895">
    <property type="entry name" value="Frataxin_CS"/>
</dbReference>
<dbReference type="SUPFAM" id="SSF55387">
    <property type="entry name" value="Frataxin/Nqo15-like"/>
    <property type="match status" value="1"/>
</dbReference>
<keyword evidence="13" id="KW-1185">Reference proteome</keyword>
<dbReference type="GO" id="GO:0016226">
    <property type="term" value="P:iron-sulfur cluster assembly"/>
    <property type="evidence" value="ECO:0007669"/>
    <property type="project" value="InterPro"/>
</dbReference>
<proteinExistence type="inferred from homology"/>
<keyword evidence="6" id="KW-0410">Iron transport</keyword>
<keyword evidence="10" id="KW-0406">Ion transport</keyword>
<dbReference type="PRINTS" id="PR00904">
    <property type="entry name" value="FRATAXIN"/>
</dbReference>
<evidence type="ECO:0000256" key="9">
    <source>
        <dbReference type="ARBA" id="ARBA00023004"/>
    </source>
</evidence>
<dbReference type="PANTHER" id="PTHR16821:SF2">
    <property type="entry name" value="FRATAXIN, MITOCHONDRIAL"/>
    <property type="match status" value="1"/>
</dbReference>
<name>A0A1I8G240_9PLAT</name>
<dbReference type="GO" id="GO:0034986">
    <property type="term" value="F:iron chaperone activity"/>
    <property type="evidence" value="ECO:0007669"/>
    <property type="project" value="TreeGrafter"/>
</dbReference>
<dbReference type="GO" id="GO:0008198">
    <property type="term" value="F:ferrous iron binding"/>
    <property type="evidence" value="ECO:0007669"/>
    <property type="project" value="TreeGrafter"/>
</dbReference>
<dbReference type="SMART" id="SM01219">
    <property type="entry name" value="Frataxin_Cyay"/>
    <property type="match status" value="1"/>
</dbReference>
<sequence length="223" mass="25232">MQKDECVLHYCFHFLHSVSRDRHLSMLRWYPHLQKPQQQQQPQQLTDRTVRLRQLCDIFFSAYSNAEKRRAAALAAANSASADQFNGSQLRPAAELSLGDFEHVTDEVLERIADKVDDLLSKSADSSDYDVTLASGVLTLSLGEHGTYVINKQTPNRQIWLSSPTSGPKRFDYSADSGEWTYSHDGSKLHQLLTKELSEVFQQLNSDTNIDFTDCAVYKLDGS</sequence>
<dbReference type="EC" id="1.16.3.1" evidence="3"/>
<dbReference type="WBParaSite" id="maker-uti_cns_0000662-snap-gene-0.7-mRNA-1">
    <property type="protein sequence ID" value="maker-uti_cns_0000662-snap-gene-0.7-mRNA-1"/>
    <property type="gene ID" value="maker-uti_cns_0000662-snap-gene-0.7"/>
</dbReference>
<accession>A0A1I8G240</accession>
<dbReference type="InterPro" id="IPR036524">
    <property type="entry name" value="Frataxin/CyaY_sf"/>
</dbReference>
<evidence type="ECO:0000256" key="8">
    <source>
        <dbReference type="ARBA" id="ARBA00023002"/>
    </source>
</evidence>
<evidence type="ECO:0000256" key="2">
    <source>
        <dbReference type="ARBA" id="ARBA00008183"/>
    </source>
</evidence>
<evidence type="ECO:0000313" key="13">
    <source>
        <dbReference type="Proteomes" id="UP000095280"/>
    </source>
</evidence>
<dbReference type="GO" id="GO:0051537">
    <property type="term" value="F:2 iron, 2 sulfur cluster binding"/>
    <property type="evidence" value="ECO:0007669"/>
    <property type="project" value="TreeGrafter"/>
</dbReference>
<dbReference type="PANTHER" id="PTHR16821">
    <property type="entry name" value="FRATAXIN"/>
    <property type="match status" value="1"/>
</dbReference>
<evidence type="ECO:0000256" key="3">
    <source>
        <dbReference type="ARBA" id="ARBA00013107"/>
    </source>
</evidence>
<evidence type="ECO:0000256" key="6">
    <source>
        <dbReference type="ARBA" id="ARBA00022496"/>
    </source>
</evidence>
<keyword evidence="7" id="KW-0809">Transit peptide</keyword>
<evidence type="ECO:0000256" key="11">
    <source>
        <dbReference type="ARBA" id="ARBA00023128"/>
    </source>
</evidence>
<keyword evidence="4" id="KW-0409">Iron storage</keyword>
<evidence type="ECO:0000256" key="12">
    <source>
        <dbReference type="ARBA" id="ARBA00047990"/>
    </source>
</evidence>
<dbReference type="PROSITE" id="PS01344">
    <property type="entry name" value="FRATAXIN_1"/>
    <property type="match status" value="1"/>
</dbReference>
<dbReference type="Gene3D" id="3.30.920.10">
    <property type="entry name" value="Frataxin/CyaY"/>
    <property type="match status" value="1"/>
</dbReference>
<keyword evidence="9" id="KW-0408">Iron</keyword>
<dbReference type="GO" id="GO:0008199">
    <property type="term" value="F:ferric iron binding"/>
    <property type="evidence" value="ECO:0007669"/>
    <property type="project" value="InterPro"/>
</dbReference>
<evidence type="ECO:0000313" key="14">
    <source>
        <dbReference type="WBParaSite" id="maker-uti_cns_0000662-snap-gene-0.7-mRNA-1"/>
    </source>
</evidence>
<dbReference type="AlphaFoldDB" id="A0A1I8G240"/>
<evidence type="ECO:0000256" key="7">
    <source>
        <dbReference type="ARBA" id="ARBA00022946"/>
    </source>
</evidence>
<dbReference type="NCBIfam" id="TIGR03422">
    <property type="entry name" value="mito_frataxin"/>
    <property type="match status" value="1"/>
</dbReference>
<comment type="catalytic activity">
    <reaction evidence="12">
        <text>4 Fe(2+) + O2 + 4 H(+) = 4 Fe(3+) + 2 H2O</text>
        <dbReference type="Rhea" id="RHEA:11148"/>
        <dbReference type="ChEBI" id="CHEBI:15377"/>
        <dbReference type="ChEBI" id="CHEBI:15378"/>
        <dbReference type="ChEBI" id="CHEBI:15379"/>
        <dbReference type="ChEBI" id="CHEBI:29033"/>
        <dbReference type="ChEBI" id="CHEBI:29034"/>
        <dbReference type="EC" id="1.16.3.1"/>
    </reaction>
</comment>
<keyword evidence="11" id="KW-0496">Mitochondrion</keyword>
<reference evidence="14" key="1">
    <citation type="submission" date="2016-11" db="UniProtKB">
        <authorList>
            <consortium name="WormBaseParasite"/>
        </authorList>
    </citation>
    <scope>IDENTIFICATION</scope>
</reference>
<evidence type="ECO:0000256" key="5">
    <source>
        <dbReference type="ARBA" id="ARBA00022448"/>
    </source>
</evidence>
<dbReference type="GO" id="GO:0004322">
    <property type="term" value="F:ferroxidase activity"/>
    <property type="evidence" value="ECO:0007669"/>
    <property type="project" value="UniProtKB-EC"/>
</dbReference>
<keyword evidence="5" id="KW-0813">Transport</keyword>
<protein>
    <recommendedName>
        <fullName evidence="3">ferroxidase</fullName>
        <ecNumber evidence="3">1.16.3.1</ecNumber>
    </recommendedName>
</protein>
<dbReference type="Proteomes" id="UP000095280">
    <property type="component" value="Unplaced"/>
</dbReference>
<dbReference type="GO" id="GO:0005739">
    <property type="term" value="C:mitochondrion"/>
    <property type="evidence" value="ECO:0007669"/>
    <property type="project" value="UniProtKB-SubCell"/>
</dbReference>
<evidence type="ECO:0000256" key="1">
    <source>
        <dbReference type="ARBA" id="ARBA00004173"/>
    </source>
</evidence>
<dbReference type="InterPro" id="IPR017789">
    <property type="entry name" value="Frataxin"/>
</dbReference>
<dbReference type="Pfam" id="PF01491">
    <property type="entry name" value="Frataxin_Cyay"/>
    <property type="match status" value="1"/>
</dbReference>
<evidence type="ECO:0000256" key="10">
    <source>
        <dbReference type="ARBA" id="ARBA00023065"/>
    </source>
</evidence>
<dbReference type="GO" id="GO:0006826">
    <property type="term" value="P:iron ion transport"/>
    <property type="evidence" value="ECO:0007669"/>
    <property type="project" value="UniProtKB-KW"/>
</dbReference>
<evidence type="ECO:0000256" key="4">
    <source>
        <dbReference type="ARBA" id="ARBA00022434"/>
    </source>
</evidence>
<dbReference type="GO" id="GO:0006879">
    <property type="term" value="P:intracellular iron ion homeostasis"/>
    <property type="evidence" value="ECO:0007669"/>
    <property type="project" value="UniProtKB-KW"/>
</dbReference>
<dbReference type="PROSITE" id="PS50810">
    <property type="entry name" value="FRATAXIN_2"/>
    <property type="match status" value="1"/>
</dbReference>
<comment type="similarity">
    <text evidence="2">Belongs to the frataxin family.</text>
</comment>
<dbReference type="NCBIfam" id="TIGR03421">
    <property type="entry name" value="FeS_CyaY"/>
    <property type="match status" value="1"/>
</dbReference>
<organism evidence="13 14">
    <name type="scientific">Macrostomum lignano</name>
    <dbReference type="NCBI Taxonomy" id="282301"/>
    <lineage>
        <taxon>Eukaryota</taxon>
        <taxon>Metazoa</taxon>
        <taxon>Spiralia</taxon>
        <taxon>Lophotrochozoa</taxon>
        <taxon>Platyhelminthes</taxon>
        <taxon>Rhabditophora</taxon>
        <taxon>Macrostomorpha</taxon>
        <taxon>Macrostomida</taxon>
        <taxon>Macrostomidae</taxon>
        <taxon>Macrostomum</taxon>
    </lineage>
</organism>